<name>A0AAV8YJG5_9CUCU</name>
<dbReference type="EMBL" id="JAPWTK010000084">
    <property type="protein sequence ID" value="KAJ8951460.1"/>
    <property type="molecule type" value="Genomic_DNA"/>
</dbReference>
<feature type="compositionally biased region" description="Basic and acidic residues" evidence="1">
    <location>
        <begin position="1"/>
        <end position="13"/>
    </location>
</feature>
<proteinExistence type="predicted"/>
<reference evidence="2" key="1">
    <citation type="journal article" date="2023" name="Insect Mol. Biol.">
        <title>Genome sequencing provides insights into the evolution of gene families encoding plant cell wall-degrading enzymes in longhorned beetles.</title>
        <authorList>
            <person name="Shin N.R."/>
            <person name="Okamura Y."/>
            <person name="Kirsch R."/>
            <person name="Pauchet Y."/>
        </authorList>
    </citation>
    <scope>NUCLEOTIDE SEQUENCE</scope>
    <source>
        <strain evidence="2">AMC_N1</strain>
    </source>
</reference>
<organism evidence="2 3">
    <name type="scientific">Aromia moschata</name>
    <dbReference type="NCBI Taxonomy" id="1265417"/>
    <lineage>
        <taxon>Eukaryota</taxon>
        <taxon>Metazoa</taxon>
        <taxon>Ecdysozoa</taxon>
        <taxon>Arthropoda</taxon>
        <taxon>Hexapoda</taxon>
        <taxon>Insecta</taxon>
        <taxon>Pterygota</taxon>
        <taxon>Neoptera</taxon>
        <taxon>Endopterygota</taxon>
        <taxon>Coleoptera</taxon>
        <taxon>Polyphaga</taxon>
        <taxon>Cucujiformia</taxon>
        <taxon>Chrysomeloidea</taxon>
        <taxon>Cerambycidae</taxon>
        <taxon>Cerambycinae</taxon>
        <taxon>Callichromatini</taxon>
        <taxon>Aromia</taxon>
    </lineage>
</organism>
<dbReference type="AlphaFoldDB" id="A0AAV8YJG5"/>
<evidence type="ECO:0000256" key="1">
    <source>
        <dbReference type="SAM" id="MobiDB-lite"/>
    </source>
</evidence>
<accession>A0AAV8YJG5</accession>
<gene>
    <name evidence="2" type="ORF">NQ318_006893</name>
</gene>
<feature type="compositionally biased region" description="Basic and acidic residues" evidence="1">
    <location>
        <begin position="22"/>
        <end position="34"/>
    </location>
</feature>
<evidence type="ECO:0000313" key="3">
    <source>
        <dbReference type="Proteomes" id="UP001162162"/>
    </source>
</evidence>
<protein>
    <submittedName>
        <fullName evidence="2">Uncharacterized protein</fullName>
    </submittedName>
</protein>
<dbReference type="Proteomes" id="UP001162162">
    <property type="component" value="Unassembled WGS sequence"/>
</dbReference>
<keyword evidence="3" id="KW-1185">Reference proteome</keyword>
<comment type="caution">
    <text evidence="2">The sequence shown here is derived from an EMBL/GenBank/DDBJ whole genome shotgun (WGS) entry which is preliminary data.</text>
</comment>
<sequence>MNRPARRYEETIGRKGTGGSSCKEDQRFTRKVSEEAVPPQENQAKAGAEEPIFEFLLSSQYLSCCSANVRRVWQLEYNKTSEGYEDCQATIRSFDLNLSDIGNYFLNT</sequence>
<evidence type="ECO:0000313" key="2">
    <source>
        <dbReference type="EMBL" id="KAJ8951460.1"/>
    </source>
</evidence>
<feature type="region of interest" description="Disordered" evidence="1">
    <location>
        <begin position="1"/>
        <end position="45"/>
    </location>
</feature>